<protein>
    <submittedName>
        <fullName evidence="1">Uncharacterized protein</fullName>
    </submittedName>
</protein>
<dbReference type="HOGENOM" id="CLU_2915632_0_0_9"/>
<accession>N2B0T9</accession>
<sequence>MKEDLKYGYEEGAVVKQLTIADQQLIAEFHQLPNDNQKLVKAYVHGLLKASGSFGNQAGEN</sequence>
<dbReference type="STRING" id="1235802.C823_01257"/>
<dbReference type="AlphaFoldDB" id="N2B0T9"/>
<reference evidence="1 2" key="1">
    <citation type="journal article" date="2014" name="Genome Announc.">
        <title>Draft genome sequences of the altered schaedler flora, a defined bacterial community from gnotobiotic mice.</title>
        <authorList>
            <person name="Wannemuehler M.J."/>
            <person name="Overstreet A.M."/>
            <person name="Ward D.V."/>
            <person name="Phillips G.J."/>
        </authorList>
    </citation>
    <scope>NUCLEOTIDE SEQUENCE [LARGE SCALE GENOMIC DNA]</scope>
    <source>
        <strain evidence="1 2">ASF492</strain>
    </source>
</reference>
<proteinExistence type="predicted"/>
<dbReference type="EMBL" id="AQFT01000038">
    <property type="protein sequence ID" value="EMZ33976.1"/>
    <property type="molecule type" value="Genomic_DNA"/>
</dbReference>
<name>N2B0T9_9FIRM</name>
<evidence type="ECO:0000313" key="2">
    <source>
        <dbReference type="Proteomes" id="UP000012589"/>
    </source>
</evidence>
<gene>
    <name evidence="1" type="ORF">C823_01257</name>
</gene>
<organism evidence="1 2">
    <name type="scientific">Eubacterium plexicaudatum ASF492</name>
    <dbReference type="NCBI Taxonomy" id="1235802"/>
    <lineage>
        <taxon>Bacteria</taxon>
        <taxon>Bacillati</taxon>
        <taxon>Bacillota</taxon>
        <taxon>Clostridia</taxon>
        <taxon>Eubacteriales</taxon>
        <taxon>Eubacteriaceae</taxon>
        <taxon>Eubacterium</taxon>
    </lineage>
</organism>
<dbReference type="OrthoDB" id="2062347at2"/>
<keyword evidence="2" id="KW-1185">Reference proteome</keyword>
<evidence type="ECO:0000313" key="1">
    <source>
        <dbReference type="EMBL" id="EMZ33976.1"/>
    </source>
</evidence>
<comment type="caution">
    <text evidence="1">The sequence shown here is derived from an EMBL/GenBank/DDBJ whole genome shotgun (WGS) entry which is preliminary data.</text>
</comment>
<dbReference type="Proteomes" id="UP000012589">
    <property type="component" value="Unassembled WGS sequence"/>
</dbReference>
<dbReference type="PATRIC" id="fig|1235802.3.peg.1344"/>